<dbReference type="OrthoDB" id="7864687at2"/>
<keyword evidence="1" id="KW-0472">Membrane</keyword>
<gene>
    <name evidence="2" type="ORF">SAMN04488103_11238</name>
</gene>
<reference evidence="2 3" key="1">
    <citation type="submission" date="2016-10" db="EMBL/GenBank/DDBJ databases">
        <authorList>
            <person name="de Groot N.N."/>
        </authorList>
    </citation>
    <scope>NUCLEOTIDE SEQUENCE [LARGE SCALE GENOMIC DNA]</scope>
    <source>
        <strain evidence="2 3">DSM 3857</strain>
    </source>
</reference>
<feature type="transmembrane region" description="Helical" evidence="1">
    <location>
        <begin position="325"/>
        <end position="349"/>
    </location>
</feature>
<dbReference type="AlphaFoldDB" id="A0A1H8M174"/>
<evidence type="ECO:0000256" key="1">
    <source>
        <dbReference type="SAM" id="Phobius"/>
    </source>
</evidence>
<dbReference type="Proteomes" id="UP000198761">
    <property type="component" value="Unassembled WGS sequence"/>
</dbReference>
<evidence type="ECO:0000313" key="2">
    <source>
        <dbReference type="EMBL" id="SEO11031.1"/>
    </source>
</evidence>
<protein>
    <submittedName>
        <fullName evidence="2">Uncharacterized protein</fullName>
    </submittedName>
</protein>
<sequence length="361" mass="38102">MLHRLRQAGLLALLAASLIISLNAGLQLARNPLVRPLVERSAAELQAATDAALARSATEAHIASLLSGHLAQDPRNWLALDALLAVAAERGLPLHPTLITRIETARAEDTGLLTRITDCATCAWDIGQCSLSQALICNAPITFTTLGDGLCLTREGVNYLSGAEVDRFNTTLCAVGLGAAVVTLASAGTATPLTLPVKEGASVLRLGREMKLLSPRLTGWLTRSADDAIDWNALRAEGAFGDLRRAIKPGALDGIETLAANLLRLERATGPTEALHLLRYVDTPEDAARLARTAEALGPKTLGRIEVLGKTRLFRLGLRLSDTALHLWSGLAGLLAALTGLGVSAAHGVTHRLTRRLLRAG</sequence>
<dbReference type="RefSeq" id="WP_091303305.1">
    <property type="nucleotide sequence ID" value="NZ_FOCE01000012.1"/>
</dbReference>
<name>A0A1H8M174_9RHOB</name>
<keyword evidence="3" id="KW-1185">Reference proteome</keyword>
<dbReference type="EMBL" id="FOCE01000012">
    <property type="protein sequence ID" value="SEO11031.1"/>
    <property type="molecule type" value="Genomic_DNA"/>
</dbReference>
<proteinExistence type="predicted"/>
<keyword evidence="1" id="KW-1133">Transmembrane helix</keyword>
<organism evidence="2 3">
    <name type="scientific">Gemmobacter aquatilis</name>
    <dbReference type="NCBI Taxonomy" id="933059"/>
    <lineage>
        <taxon>Bacteria</taxon>
        <taxon>Pseudomonadati</taxon>
        <taxon>Pseudomonadota</taxon>
        <taxon>Alphaproteobacteria</taxon>
        <taxon>Rhodobacterales</taxon>
        <taxon>Paracoccaceae</taxon>
        <taxon>Gemmobacter</taxon>
    </lineage>
</organism>
<evidence type="ECO:0000313" key="3">
    <source>
        <dbReference type="Proteomes" id="UP000198761"/>
    </source>
</evidence>
<keyword evidence="1" id="KW-0812">Transmembrane</keyword>
<dbReference type="STRING" id="933059.SAMN04488103_11238"/>
<accession>A0A1H8M174</accession>